<dbReference type="RefSeq" id="WP_084660149.1">
    <property type="nucleotide sequence ID" value="NZ_FQUL01000006.1"/>
</dbReference>
<dbReference type="Proteomes" id="UP000184295">
    <property type="component" value="Unassembled WGS sequence"/>
</dbReference>
<dbReference type="GO" id="GO:0043024">
    <property type="term" value="F:ribosomal small subunit binding"/>
    <property type="evidence" value="ECO:0007669"/>
    <property type="project" value="TreeGrafter"/>
</dbReference>
<dbReference type="NCBIfam" id="TIGR00082">
    <property type="entry name" value="rbfA"/>
    <property type="match status" value="1"/>
</dbReference>
<dbReference type="HAMAP" id="MF_00003">
    <property type="entry name" value="RbfA"/>
    <property type="match status" value="1"/>
</dbReference>
<comment type="similarity">
    <text evidence="2">Belongs to the RbfA family.</text>
</comment>
<comment type="function">
    <text evidence="2">One of several proteins that assist in the late maturation steps of the functional core of the 30S ribosomal subunit. Associates with free 30S ribosomal subunits (but not with 30S subunits that are part of 70S ribosomes or polysomes). Required for efficient processing of 16S rRNA. May interact with the 5'-terminal helix region of 16S rRNA.</text>
</comment>
<dbReference type="GO" id="GO:0030490">
    <property type="term" value="P:maturation of SSU-rRNA"/>
    <property type="evidence" value="ECO:0007669"/>
    <property type="project" value="UniProtKB-UniRule"/>
</dbReference>
<gene>
    <name evidence="2" type="primary">rbfA</name>
    <name evidence="3" type="ORF">SAMN02745225_00678</name>
</gene>
<dbReference type="GO" id="GO:0005829">
    <property type="term" value="C:cytosol"/>
    <property type="evidence" value="ECO:0007669"/>
    <property type="project" value="TreeGrafter"/>
</dbReference>
<comment type="subunit">
    <text evidence="2">Monomer. Binds 30S ribosomal subunits, but not 50S ribosomal subunits or 70S ribosomes.</text>
</comment>
<keyword evidence="2" id="KW-0963">Cytoplasm</keyword>
<dbReference type="Gene3D" id="3.30.300.20">
    <property type="match status" value="1"/>
</dbReference>
<dbReference type="EMBL" id="FQUL01000006">
    <property type="protein sequence ID" value="SHE46197.1"/>
    <property type="molecule type" value="Genomic_DNA"/>
</dbReference>
<dbReference type="AlphaFoldDB" id="A0A1M4TPI3"/>
<keyword evidence="4" id="KW-1185">Reference proteome</keyword>
<dbReference type="Pfam" id="PF02033">
    <property type="entry name" value="RBFA"/>
    <property type="match status" value="1"/>
</dbReference>
<dbReference type="InterPro" id="IPR015946">
    <property type="entry name" value="KH_dom-like_a/b"/>
</dbReference>
<evidence type="ECO:0000256" key="1">
    <source>
        <dbReference type="ARBA" id="ARBA00022517"/>
    </source>
</evidence>
<evidence type="ECO:0000313" key="4">
    <source>
        <dbReference type="Proteomes" id="UP000184295"/>
    </source>
</evidence>
<comment type="subcellular location">
    <subcellularLocation>
        <location evidence="2">Cytoplasm</location>
    </subcellularLocation>
</comment>
<protein>
    <recommendedName>
        <fullName evidence="2">Ribosome-binding factor A</fullName>
    </recommendedName>
</protein>
<name>A0A1M4TPI3_9ACTN</name>
<dbReference type="SUPFAM" id="SSF89919">
    <property type="entry name" value="Ribosome-binding factor A, RbfA"/>
    <property type="match status" value="1"/>
</dbReference>
<proteinExistence type="inferred from homology"/>
<keyword evidence="1 2" id="KW-0690">Ribosome biogenesis</keyword>
<sequence>MNTNKGSRRKGYDRVARLNRVLREVVAEEIEREAEYDDRLVLLTVTEVAVDPDLKRARVFFASLPQDKAEALAEVRVSIQHKVATEMRMKRTPLLSFELDPSLEAGEKIDAILRRVAKTGQEADGD</sequence>
<organism evidence="3 4">
    <name type="scientific">Ferrithrix thermotolerans DSM 19514</name>
    <dbReference type="NCBI Taxonomy" id="1121881"/>
    <lineage>
        <taxon>Bacteria</taxon>
        <taxon>Bacillati</taxon>
        <taxon>Actinomycetota</taxon>
        <taxon>Acidimicrobiia</taxon>
        <taxon>Acidimicrobiales</taxon>
        <taxon>Acidimicrobiaceae</taxon>
        <taxon>Ferrithrix</taxon>
    </lineage>
</organism>
<evidence type="ECO:0000313" key="3">
    <source>
        <dbReference type="EMBL" id="SHE46197.1"/>
    </source>
</evidence>
<dbReference type="PANTHER" id="PTHR33515:SF1">
    <property type="entry name" value="RIBOSOME-BINDING FACTOR A, CHLOROPLASTIC-RELATED"/>
    <property type="match status" value="1"/>
</dbReference>
<dbReference type="PANTHER" id="PTHR33515">
    <property type="entry name" value="RIBOSOME-BINDING FACTOR A, CHLOROPLASTIC-RELATED"/>
    <property type="match status" value="1"/>
</dbReference>
<dbReference type="InterPro" id="IPR023799">
    <property type="entry name" value="RbfA_dom_sf"/>
</dbReference>
<dbReference type="STRING" id="1121881.SAMN02745225_00678"/>
<dbReference type="InterPro" id="IPR000238">
    <property type="entry name" value="RbfA"/>
</dbReference>
<reference evidence="4" key="1">
    <citation type="submission" date="2016-11" db="EMBL/GenBank/DDBJ databases">
        <authorList>
            <person name="Varghese N."/>
            <person name="Submissions S."/>
        </authorList>
    </citation>
    <scope>NUCLEOTIDE SEQUENCE [LARGE SCALE GENOMIC DNA]</scope>
    <source>
        <strain evidence="4">DSM 19514</strain>
    </source>
</reference>
<evidence type="ECO:0000256" key="2">
    <source>
        <dbReference type="HAMAP-Rule" id="MF_00003"/>
    </source>
</evidence>
<dbReference type="OrthoDB" id="307788at2"/>
<accession>A0A1M4TPI3</accession>